<gene>
    <name evidence="2" type="ORF">A3D59_04725</name>
</gene>
<dbReference type="AlphaFoldDB" id="A0A1G2R574"/>
<evidence type="ECO:0000256" key="1">
    <source>
        <dbReference type="SAM" id="Phobius"/>
    </source>
</evidence>
<evidence type="ECO:0008006" key="4">
    <source>
        <dbReference type="Google" id="ProtNLM"/>
    </source>
</evidence>
<reference evidence="2 3" key="1">
    <citation type="journal article" date="2016" name="Nat. Commun.">
        <title>Thousands of microbial genomes shed light on interconnected biogeochemical processes in an aquifer system.</title>
        <authorList>
            <person name="Anantharaman K."/>
            <person name="Brown C.T."/>
            <person name="Hug L.A."/>
            <person name="Sharon I."/>
            <person name="Castelle C.J."/>
            <person name="Probst A.J."/>
            <person name="Thomas B.C."/>
            <person name="Singh A."/>
            <person name="Wilkins M.J."/>
            <person name="Karaoz U."/>
            <person name="Brodie E.L."/>
            <person name="Williams K.H."/>
            <person name="Hubbard S.S."/>
            <person name="Banfield J.F."/>
        </authorList>
    </citation>
    <scope>NUCLEOTIDE SEQUENCE [LARGE SCALE GENOMIC DNA]</scope>
</reference>
<organism evidence="2 3">
    <name type="scientific">Candidatus Wildermuthbacteria bacterium RIFCSPHIGHO2_02_FULL_47_17</name>
    <dbReference type="NCBI Taxonomy" id="1802452"/>
    <lineage>
        <taxon>Bacteria</taxon>
        <taxon>Candidatus Wildermuthiibacteriota</taxon>
    </lineage>
</organism>
<evidence type="ECO:0000313" key="3">
    <source>
        <dbReference type="Proteomes" id="UP000179258"/>
    </source>
</evidence>
<feature type="transmembrane region" description="Helical" evidence="1">
    <location>
        <begin position="111"/>
        <end position="131"/>
    </location>
</feature>
<keyword evidence="1" id="KW-0812">Transmembrane</keyword>
<dbReference type="EMBL" id="MHTX01000035">
    <property type="protein sequence ID" value="OHA67708.1"/>
    <property type="molecule type" value="Genomic_DNA"/>
</dbReference>
<dbReference type="PANTHER" id="PTHR40084:SF1">
    <property type="entry name" value="PHOSPHOTRANSFERASE"/>
    <property type="match status" value="1"/>
</dbReference>
<sequence>MKFVADFHIHSKYSRATSKDMDLESLDRWANIKGIRVLGAGDFTHPEWFRILKEKLGPAEPGFFTLKSRITNHKTGKNCLTRLSNFCPQQLQGILPADSVPKMLNLTVWSIFAWLLFLGGGQIAGVGTKLLKG</sequence>
<accession>A0A1G2R574</accession>
<dbReference type="Proteomes" id="UP000179258">
    <property type="component" value="Unassembled WGS sequence"/>
</dbReference>
<keyword evidence="1" id="KW-1133">Transmembrane helix</keyword>
<comment type="caution">
    <text evidence="2">The sequence shown here is derived from an EMBL/GenBank/DDBJ whole genome shotgun (WGS) entry which is preliminary data.</text>
</comment>
<dbReference type="PANTHER" id="PTHR40084">
    <property type="entry name" value="PHOSPHOHYDROLASE, PHP FAMILY"/>
    <property type="match status" value="1"/>
</dbReference>
<name>A0A1G2R574_9BACT</name>
<protein>
    <recommendedName>
        <fullName evidence="4">DNA helicase UvrD</fullName>
    </recommendedName>
</protein>
<keyword evidence="1" id="KW-0472">Membrane</keyword>
<evidence type="ECO:0000313" key="2">
    <source>
        <dbReference type="EMBL" id="OHA67708.1"/>
    </source>
</evidence>
<proteinExistence type="predicted"/>